<keyword evidence="2" id="KW-0808">Transferase</keyword>
<dbReference type="SUPFAM" id="SSF53067">
    <property type="entry name" value="Actin-like ATPase domain"/>
    <property type="match status" value="1"/>
</dbReference>
<dbReference type="Proteomes" id="UP000528432">
    <property type="component" value="Unassembled WGS sequence"/>
</dbReference>
<feature type="domain" description="Carbohydrate kinase FGGY C-terminal" evidence="4">
    <location>
        <begin position="7"/>
        <end position="147"/>
    </location>
</feature>
<dbReference type="EMBL" id="JABFIF010000004">
    <property type="protein sequence ID" value="NOH15505.1"/>
    <property type="molecule type" value="Genomic_DNA"/>
</dbReference>
<accession>A0A7Y3V6E7</accession>
<evidence type="ECO:0000313" key="6">
    <source>
        <dbReference type="Proteomes" id="UP000528432"/>
    </source>
</evidence>
<dbReference type="CDD" id="cd00366">
    <property type="entry name" value="ASKHA_NBD_FGGY"/>
    <property type="match status" value="1"/>
</dbReference>
<keyword evidence="3" id="KW-0418">Kinase</keyword>
<dbReference type="GO" id="GO:0005975">
    <property type="term" value="P:carbohydrate metabolic process"/>
    <property type="evidence" value="ECO:0007669"/>
    <property type="project" value="InterPro"/>
</dbReference>
<evidence type="ECO:0000256" key="3">
    <source>
        <dbReference type="ARBA" id="ARBA00022777"/>
    </source>
</evidence>
<evidence type="ECO:0000313" key="5">
    <source>
        <dbReference type="EMBL" id="NOH15505.1"/>
    </source>
</evidence>
<gene>
    <name evidence="5" type="ORF">HMJ28_03735</name>
</gene>
<dbReference type="AlphaFoldDB" id="A0A7Y3V6E7"/>
<evidence type="ECO:0000256" key="2">
    <source>
        <dbReference type="ARBA" id="ARBA00022679"/>
    </source>
</evidence>
<dbReference type="PANTHER" id="PTHR43095">
    <property type="entry name" value="SUGAR KINASE"/>
    <property type="match status" value="1"/>
</dbReference>
<dbReference type="InterPro" id="IPR018485">
    <property type="entry name" value="FGGY_C"/>
</dbReference>
<comment type="similarity">
    <text evidence="1">Belongs to the FGGY kinase family.</text>
</comment>
<proteinExistence type="inferred from homology"/>
<evidence type="ECO:0000256" key="1">
    <source>
        <dbReference type="ARBA" id="ARBA00009156"/>
    </source>
</evidence>
<dbReference type="GO" id="GO:0016301">
    <property type="term" value="F:kinase activity"/>
    <property type="evidence" value="ECO:0007669"/>
    <property type="project" value="UniProtKB-KW"/>
</dbReference>
<dbReference type="Pfam" id="PF02782">
    <property type="entry name" value="FGGY_C"/>
    <property type="match status" value="1"/>
</dbReference>
<sequence length="215" mass="24021">MRTGGLCLQWFRDKIMGRPGDSTFYDEVNNKAENVPPGSNGVVFFPYLQGGCNEAANAAGCFLNMTSTADTGVLWRAILESIAYEYIFFTDKIRNIGVDINNVIFTEGGSKSDVWNQIKSDSLNTKGMTLKRKEGATMADALLAAYAVGDITDIQGTLSSLLIPEKEYIPHKGNSIYYRNAYYCHQKLLKVKMSRAFESCSYLRDLDIEDILFIK</sequence>
<dbReference type="PANTHER" id="PTHR43095:SF2">
    <property type="entry name" value="GLUCONOKINASE"/>
    <property type="match status" value="1"/>
</dbReference>
<comment type="caution">
    <text evidence="5">The sequence shown here is derived from an EMBL/GenBank/DDBJ whole genome shotgun (WGS) entry which is preliminary data.</text>
</comment>
<protein>
    <recommendedName>
        <fullName evidence="4">Carbohydrate kinase FGGY C-terminal domain-containing protein</fullName>
    </recommendedName>
</protein>
<dbReference type="InterPro" id="IPR050406">
    <property type="entry name" value="FGGY_Carb_Kinase"/>
</dbReference>
<dbReference type="InterPro" id="IPR043129">
    <property type="entry name" value="ATPase_NBD"/>
</dbReference>
<dbReference type="Gene3D" id="3.30.420.40">
    <property type="match status" value="1"/>
</dbReference>
<reference evidence="5 6" key="1">
    <citation type="submission" date="2020-05" db="EMBL/GenBank/DDBJ databases">
        <title>Draft genome sequence of Clostridium cochlearium strain AGROS13 isolated from a sheep dairy farm in New Zealand.</title>
        <authorList>
            <person name="Gupta T.B."/>
            <person name="Jauregui R."/>
            <person name="Risson A.N."/>
            <person name="Brightwell G."/>
            <person name="Maclean P."/>
        </authorList>
    </citation>
    <scope>NUCLEOTIDE SEQUENCE [LARGE SCALE GENOMIC DNA]</scope>
    <source>
        <strain evidence="5 6">AGROS13</strain>
    </source>
</reference>
<name>A0A7Y3V6E7_CLOCO</name>
<dbReference type="RefSeq" id="WP_171303053.1">
    <property type="nucleotide sequence ID" value="NZ_JABFIF010000004.1"/>
</dbReference>
<evidence type="ECO:0000259" key="4">
    <source>
        <dbReference type="Pfam" id="PF02782"/>
    </source>
</evidence>
<organism evidence="5 6">
    <name type="scientific">Clostridium cochlearium</name>
    <dbReference type="NCBI Taxonomy" id="1494"/>
    <lineage>
        <taxon>Bacteria</taxon>
        <taxon>Bacillati</taxon>
        <taxon>Bacillota</taxon>
        <taxon>Clostridia</taxon>
        <taxon>Eubacteriales</taxon>
        <taxon>Clostridiaceae</taxon>
        <taxon>Clostridium</taxon>
    </lineage>
</organism>